<comment type="caution">
    <text evidence="2">The sequence shown here is derived from an EMBL/GenBank/DDBJ whole genome shotgun (WGS) entry which is preliminary data.</text>
</comment>
<dbReference type="InterPro" id="IPR050407">
    <property type="entry name" value="Geranylgeranyl_reductase"/>
</dbReference>
<dbReference type="AlphaFoldDB" id="M0EK55"/>
<dbReference type="Proteomes" id="UP000011509">
    <property type="component" value="Unassembled WGS sequence"/>
</dbReference>
<evidence type="ECO:0000313" key="2">
    <source>
        <dbReference type="EMBL" id="ELZ48115.1"/>
    </source>
</evidence>
<dbReference type="PANTHER" id="PTHR42685">
    <property type="entry name" value="GERANYLGERANYL DIPHOSPHATE REDUCTASE"/>
    <property type="match status" value="1"/>
</dbReference>
<dbReference type="PANTHER" id="PTHR42685:SF18">
    <property type="entry name" value="DIGERANYLGERANYLGLYCEROPHOSPHOLIPID REDUCTASE"/>
    <property type="match status" value="1"/>
</dbReference>
<name>M0EK55_9EURY</name>
<dbReference type="OrthoDB" id="6062at2157"/>
<dbReference type="EMBL" id="AOJL01000030">
    <property type="protein sequence ID" value="ELZ48115.1"/>
    <property type="molecule type" value="Genomic_DNA"/>
</dbReference>
<dbReference type="Gene3D" id="3.50.50.60">
    <property type="entry name" value="FAD/NAD(P)-binding domain"/>
    <property type="match status" value="1"/>
</dbReference>
<dbReference type="InterPro" id="IPR002938">
    <property type="entry name" value="FAD-bd"/>
</dbReference>
<dbReference type="Pfam" id="PF01494">
    <property type="entry name" value="FAD_binding_3"/>
    <property type="match status" value="1"/>
</dbReference>
<evidence type="ECO:0000259" key="1">
    <source>
        <dbReference type="Pfam" id="PF01494"/>
    </source>
</evidence>
<dbReference type="STRING" id="1227466.C464_07635"/>
<protein>
    <submittedName>
        <fullName evidence="2">FAD dependent oxidoreductase</fullName>
    </submittedName>
</protein>
<accession>M0EK55</accession>
<dbReference type="NCBIfam" id="NF041385">
    <property type="entry name" value="Dggglyphlred_Halo"/>
    <property type="match status" value="1"/>
</dbReference>
<proteinExistence type="predicted"/>
<organism evidence="2 3">
    <name type="scientific">Halorubrum coriense DSM 10284</name>
    <dbReference type="NCBI Taxonomy" id="1227466"/>
    <lineage>
        <taxon>Archaea</taxon>
        <taxon>Methanobacteriati</taxon>
        <taxon>Methanobacteriota</taxon>
        <taxon>Stenosarchaea group</taxon>
        <taxon>Halobacteria</taxon>
        <taxon>Halobacteriales</taxon>
        <taxon>Haloferacaceae</taxon>
        <taxon>Halorubrum</taxon>
    </lineage>
</organism>
<evidence type="ECO:0000313" key="3">
    <source>
        <dbReference type="Proteomes" id="UP000011509"/>
    </source>
</evidence>
<sequence length="411" mass="45812">MVDRYDVAIAGAGPAGAQCARDLATRDYDVVVLETESEDEFPRQSNKSTAGTFPSMMSSFGIPDDVVMSYTDDVVLESPNEYYESYQPGAVLEFAEFKRFLVADGRENGAEYRFDARVSRPILDDDGVIEGVRYDGDEEVYADVVIDATGPAAPLASALDVVDLERENQAIGIEYEMAGVEMNHPDYADLRRAMMLRLDHNIAPGGYSWIFATGEDTAKVGICYIQNDRHREFAEAGKTVDGYLDDWIDRDPRFAEAEQIDETVHRGSAHIQRPAQMHTDSFIAIGDTVPSIDPLWGEGIHKGMKSARAAAATVDRCLTDSERRTDAESLAVYETLWHRDVAPRAKSRLALTELLYLAPNERYDRLLRDLQETDDDILAKANRGEKAGMARLLHLDDVPLLAKYARERLDA</sequence>
<feature type="domain" description="FAD-binding" evidence="1">
    <location>
        <begin position="5"/>
        <end position="311"/>
    </location>
</feature>
<dbReference type="InterPro" id="IPR036188">
    <property type="entry name" value="FAD/NAD-bd_sf"/>
</dbReference>
<dbReference type="SUPFAM" id="SSF51905">
    <property type="entry name" value="FAD/NAD(P)-binding domain"/>
    <property type="match status" value="1"/>
</dbReference>
<dbReference type="InterPro" id="IPR054884">
    <property type="entry name" value="Dggglyphlred_Halo"/>
</dbReference>
<dbReference type="RefSeq" id="WP_006113027.1">
    <property type="nucleotide sequence ID" value="NZ_AOJL01000030.1"/>
</dbReference>
<reference evidence="2 3" key="1">
    <citation type="journal article" date="2014" name="PLoS Genet.">
        <title>Phylogenetically driven sequencing of extremely halophilic archaea reveals strategies for static and dynamic osmo-response.</title>
        <authorList>
            <person name="Becker E.A."/>
            <person name="Seitzer P.M."/>
            <person name="Tritt A."/>
            <person name="Larsen D."/>
            <person name="Krusor M."/>
            <person name="Yao A.I."/>
            <person name="Wu D."/>
            <person name="Madern D."/>
            <person name="Eisen J.A."/>
            <person name="Darling A.E."/>
            <person name="Facciotti M.T."/>
        </authorList>
    </citation>
    <scope>NUCLEOTIDE SEQUENCE [LARGE SCALE GENOMIC DNA]</scope>
    <source>
        <strain evidence="2 3">DSM 10284</strain>
    </source>
</reference>
<dbReference type="PATRIC" id="fig|1227466.3.peg.1539"/>
<dbReference type="GO" id="GO:0071949">
    <property type="term" value="F:FAD binding"/>
    <property type="evidence" value="ECO:0007669"/>
    <property type="project" value="InterPro"/>
</dbReference>
<gene>
    <name evidence="2" type="ORF">C464_07635</name>
</gene>
<keyword evidence="3" id="KW-1185">Reference proteome</keyword>